<keyword evidence="1" id="KW-1133">Transmembrane helix</keyword>
<name>A0A7J3VT82_CALS0</name>
<reference evidence="2" key="1">
    <citation type="journal article" date="2020" name="mSystems">
        <title>Genome- and Community-Level Interaction Insights into Carbon Utilization and Element Cycling Functions of Hydrothermarchaeota in Hydrothermal Sediment.</title>
        <authorList>
            <person name="Zhou Z."/>
            <person name="Liu Y."/>
            <person name="Xu W."/>
            <person name="Pan J."/>
            <person name="Luo Z.H."/>
            <person name="Li M."/>
        </authorList>
    </citation>
    <scope>NUCLEOTIDE SEQUENCE [LARGE SCALE GENOMIC DNA]</scope>
    <source>
        <strain evidence="2">SpSt-1074</strain>
    </source>
</reference>
<accession>A0A7J3VT82</accession>
<comment type="caution">
    <text evidence="2">The sequence shown here is derived from an EMBL/GenBank/DDBJ whole genome shotgun (WGS) entry which is preliminary data.</text>
</comment>
<organism evidence="2">
    <name type="scientific">Caldiarchaeum subterraneum</name>
    <dbReference type="NCBI Taxonomy" id="311458"/>
    <lineage>
        <taxon>Archaea</taxon>
        <taxon>Nitrososphaerota</taxon>
        <taxon>Candidatus Caldarchaeales</taxon>
        <taxon>Candidatus Caldarchaeaceae</taxon>
        <taxon>Candidatus Caldarchaeum</taxon>
    </lineage>
</organism>
<proteinExistence type="predicted"/>
<dbReference type="EMBL" id="DRXH01000096">
    <property type="protein sequence ID" value="HHM44229.1"/>
    <property type="molecule type" value="Genomic_DNA"/>
</dbReference>
<sequence>MLTGVRAQLAVSTLIVFGLLLIGLGFVGVPYVSTSEDSVVVQTSSLRTVKAEDATWSALTETNTVEVVSTTRLTTTITETYPTTTTSLRTLAHMDRMTITTGSALVLGPFEVNPPATIAVSWSSDNRLEVYTASAKTLGNRSGWILLGDGPNGLNSFSSTEPGPIYFVISPSAEPAVLNFLRVLANETMKTHGEEVKAVVLETTVRTTLPISTTRTVSYTTLLTTTVVEYFTLAVKTTLTETRYADLSFMTVMGSFLVFVGLLVMMLLLRAVGRPLDKST</sequence>
<evidence type="ECO:0000313" key="2">
    <source>
        <dbReference type="EMBL" id="HHM44229.1"/>
    </source>
</evidence>
<feature type="transmembrane region" description="Helical" evidence="1">
    <location>
        <begin position="9"/>
        <end position="32"/>
    </location>
</feature>
<dbReference type="AlphaFoldDB" id="A0A7J3VT82"/>
<keyword evidence="1" id="KW-0472">Membrane</keyword>
<protein>
    <submittedName>
        <fullName evidence="2">Uncharacterized protein</fullName>
    </submittedName>
</protein>
<keyword evidence="1" id="KW-0812">Transmembrane</keyword>
<feature type="transmembrane region" description="Helical" evidence="1">
    <location>
        <begin position="247"/>
        <end position="269"/>
    </location>
</feature>
<evidence type="ECO:0000256" key="1">
    <source>
        <dbReference type="SAM" id="Phobius"/>
    </source>
</evidence>
<gene>
    <name evidence="2" type="ORF">ENM31_02885</name>
</gene>